<dbReference type="SUPFAM" id="SSF55190">
    <property type="entry name" value="Arginyl-tRNA synthetase (ArgRS), N-terminal 'additional' domain"/>
    <property type="match status" value="1"/>
</dbReference>
<comment type="subcellular location">
    <subcellularLocation>
        <location evidence="1 11">Cytoplasm</location>
    </subcellularLocation>
</comment>
<dbReference type="EMBL" id="PGGW01000064">
    <property type="protein sequence ID" value="PJE95577.1"/>
    <property type="molecule type" value="Genomic_DNA"/>
</dbReference>
<dbReference type="GO" id="GO:0004814">
    <property type="term" value="F:arginine-tRNA ligase activity"/>
    <property type="evidence" value="ECO:0007669"/>
    <property type="project" value="UniProtKB-UniRule"/>
</dbReference>
<evidence type="ECO:0000313" key="16">
    <source>
        <dbReference type="EMBL" id="PJE95577.1"/>
    </source>
</evidence>
<keyword evidence="5 11" id="KW-0436">Ligase</keyword>
<feature type="short sequence motif" description="'HIGH' region" evidence="11">
    <location>
        <begin position="140"/>
        <end position="150"/>
    </location>
</feature>
<evidence type="ECO:0000259" key="15">
    <source>
        <dbReference type="SMART" id="SM01016"/>
    </source>
</evidence>
<dbReference type="HAMAP" id="MF_00123">
    <property type="entry name" value="Arg_tRNA_synth"/>
    <property type="match status" value="1"/>
</dbReference>
<keyword evidence="8 11" id="KW-0648">Protein biosynthesis</keyword>
<dbReference type="InterPro" id="IPR001412">
    <property type="entry name" value="aa-tRNA-synth_I_CS"/>
</dbReference>
<dbReference type="InterPro" id="IPR001278">
    <property type="entry name" value="Arg-tRNA-ligase"/>
</dbReference>
<comment type="caution">
    <text evidence="16">The sequence shown here is derived from an EMBL/GenBank/DDBJ whole genome shotgun (WGS) entry which is preliminary data.</text>
</comment>
<reference evidence="16 17" key="1">
    <citation type="submission" date="2017-11" db="EMBL/GenBank/DDBJ databases">
        <title>Streptomyces carmine sp. nov., a novel actinomycete isolated from Sophora alopecuroides in Xinjiang, China.</title>
        <authorList>
            <person name="Wang Y."/>
            <person name="Luo X."/>
            <person name="Wan C."/>
            <person name="Zhang L."/>
        </authorList>
    </citation>
    <scope>NUCLEOTIDE SEQUENCE [LARGE SCALE GENOMIC DNA]</scope>
    <source>
        <strain evidence="16 17">TRM SA0054</strain>
    </source>
</reference>
<protein>
    <recommendedName>
        <fullName evidence="11">Arginine--tRNA ligase</fullName>
        <ecNumber evidence="11">6.1.1.19</ecNumber>
    </recommendedName>
    <alternativeName>
        <fullName evidence="11">Arginyl-tRNA synthetase</fullName>
        <shortName evidence="11">ArgRS</shortName>
    </alternativeName>
</protein>
<dbReference type="SMART" id="SM00836">
    <property type="entry name" value="DALR_1"/>
    <property type="match status" value="1"/>
</dbReference>
<dbReference type="InterPro" id="IPR008909">
    <property type="entry name" value="DALR_anticod-bd"/>
</dbReference>
<feature type="compositionally biased region" description="Gly residues" evidence="13">
    <location>
        <begin position="203"/>
        <end position="213"/>
    </location>
</feature>
<evidence type="ECO:0000259" key="14">
    <source>
        <dbReference type="SMART" id="SM00836"/>
    </source>
</evidence>
<accession>A0A2M8LUE3</accession>
<keyword evidence="6 11" id="KW-0547">Nucleotide-binding</keyword>
<dbReference type="InterPro" id="IPR036695">
    <property type="entry name" value="Arg-tRNA-synth_N_sf"/>
</dbReference>
<dbReference type="GO" id="GO:0005737">
    <property type="term" value="C:cytoplasm"/>
    <property type="evidence" value="ECO:0007669"/>
    <property type="project" value="UniProtKB-SubCell"/>
</dbReference>
<feature type="region of interest" description="Disordered" evidence="13">
    <location>
        <begin position="196"/>
        <end position="215"/>
    </location>
</feature>
<dbReference type="NCBIfam" id="TIGR00456">
    <property type="entry name" value="argS"/>
    <property type="match status" value="1"/>
</dbReference>
<dbReference type="InterPro" id="IPR014729">
    <property type="entry name" value="Rossmann-like_a/b/a_fold"/>
</dbReference>
<evidence type="ECO:0000256" key="8">
    <source>
        <dbReference type="ARBA" id="ARBA00022917"/>
    </source>
</evidence>
<dbReference type="SUPFAM" id="SSF47323">
    <property type="entry name" value="Anticodon-binding domain of a subclass of class I aminoacyl-tRNA synthetases"/>
    <property type="match status" value="1"/>
</dbReference>
<sequence>MASVPSLAATVHQRVVDALSAALPEAASADPLLRRSDRADFQANGMLALAKKLKGNPRELAAKVVGAMRESAGAAQNAGAAGDAGNAVIAGIEVSGPGFLNITVSDAAITATLAARAADERLGVPYAAEPGTTVIDYSQPNVAKEMHVGHLRSTVIGDAIVKILEHRGEKVVRRHHIGDWGTQFGMLIQYLEEHPHELDHSGGDGSGEPGGESGEAAMSRLNRLYKDSRALFDSDEEFKARARDRVVKLQSGDERTLETWRRIVGESMIYFHAVYEQLDVEIRDADVVGESAYNDDLQQVVKDLEADGVAVRSEGALCVFFDDVKGPDGKPVPLIVQKSNGGFGYAATDLAAIRDRVGRLGADTLLYVVDARQALHFKMVFETARRAGWLPEGAARQLAFGTVLGKDGKPFKTREGETVRLVDLLGEAVERATAVVREKAEQGGLELTEEEIAERGAQVGIGAVKYADLSTSMSRDYVFDLDRMVSLNGDTSVYLQYAYARIQSILRKAGDARPAAHPELALAPAERALGLHLDEFAETLAGVAETYEPHKLAAYLYQLASHYTTFYDQCPVLKAGDEATVENRLFLCELTARTLRQGMALLGIRTPERL</sequence>
<dbReference type="Gene3D" id="3.30.1360.70">
    <property type="entry name" value="Arginyl tRNA synthetase N-terminal domain"/>
    <property type="match status" value="1"/>
</dbReference>
<evidence type="ECO:0000256" key="2">
    <source>
        <dbReference type="ARBA" id="ARBA00005594"/>
    </source>
</evidence>
<evidence type="ECO:0000256" key="3">
    <source>
        <dbReference type="ARBA" id="ARBA00011245"/>
    </source>
</evidence>
<evidence type="ECO:0000256" key="10">
    <source>
        <dbReference type="ARBA" id="ARBA00049339"/>
    </source>
</evidence>
<evidence type="ECO:0000256" key="11">
    <source>
        <dbReference type="HAMAP-Rule" id="MF_00123"/>
    </source>
</evidence>
<dbReference type="Proteomes" id="UP000230407">
    <property type="component" value="Unassembled WGS sequence"/>
</dbReference>
<feature type="domain" description="DALR anticodon binding" evidence="14">
    <location>
        <begin position="495"/>
        <end position="610"/>
    </location>
</feature>
<evidence type="ECO:0000256" key="12">
    <source>
        <dbReference type="RuleBase" id="RU363038"/>
    </source>
</evidence>
<dbReference type="GO" id="GO:0005524">
    <property type="term" value="F:ATP binding"/>
    <property type="evidence" value="ECO:0007669"/>
    <property type="project" value="UniProtKB-UniRule"/>
</dbReference>
<dbReference type="Gene3D" id="3.40.50.620">
    <property type="entry name" value="HUPs"/>
    <property type="match status" value="1"/>
</dbReference>
<evidence type="ECO:0000256" key="4">
    <source>
        <dbReference type="ARBA" id="ARBA00022490"/>
    </source>
</evidence>
<dbReference type="PANTHER" id="PTHR11956">
    <property type="entry name" value="ARGINYL-TRNA SYNTHETASE"/>
    <property type="match status" value="1"/>
</dbReference>
<keyword evidence="7 11" id="KW-0067">ATP-binding</keyword>
<gene>
    <name evidence="11" type="primary">argS</name>
    <name evidence="16" type="ORF">CUT44_22700</name>
</gene>
<evidence type="ECO:0000256" key="9">
    <source>
        <dbReference type="ARBA" id="ARBA00023146"/>
    </source>
</evidence>
<dbReference type="AlphaFoldDB" id="A0A2M8LUE3"/>
<name>A0A2M8LUE3_9ACTN</name>
<dbReference type="RefSeq" id="WP_100203785.1">
    <property type="nucleotide sequence ID" value="NZ_PGGW01000064.1"/>
</dbReference>
<feature type="domain" description="Arginyl tRNA synthetase N-terminal" evidence="15">
    <location>
        <begin position="9"/>
        <end position="104"/>
    </location>
</feature>
<evidence type="ECO:0000256" key="6">
    <source>
        <dbReference type="ARBA" id="ARBA00022741"/>
    </source>
</evidence>
<comment type="subunit">
    <text evidence="3 11">Monomer.</text>
</comment>
<dbReference type="Pfam" id="PF00750">
    <property type="entry name" value="tRNA-synt_1d"/>
    <property type="match status" value="1"/>
</dbReference>
<comment type="catalytic activity">
    <reaction evidence="10 11">
        <text>tRNA(Arg) + L-arginine + ATP = L-arginyl-tRNA(Arg) + AMP + diphosphate</text>
        <dbReference type="Rhea" id="RHEA:20301"/>
        <dbReference type="Rhea" id="RHEA-COMP:9658"/>
        <dbReference type="Rhea" id="RHEA-COMP:9673"/>
        <dbReference type="ChEBI" id="CHEBI:30616"/>
        <dbReference type="ChEBI" id="CHEBI:32682"/>
        <dbReference type="ChEBI" id="CHEBI:33019"/>
        <dbReference type="ChEBI" id="CHEBI:78442"/>
        <dbReference type="ChEBI" id="CHEBI:78513"/>
        <dbReference type="ChEBI" id="CHEBI:456215"/>
        <dbReference type="EC" id="6.1.1.19"/>
    </reaction>
</comment>
<evidence type="ECO:0000256" key="1">
    <source>
        <dbReference type="ARBA" id="ARBA00004496"/>
    </source>
</evidence>
<organism evidence="16 17">
    <name type="scientific">Streptomyces carminius</name>
    <dbReference type="NCBI Taxonomy" id="2665496"/>
    <lineage>
        <taxon>Bacteria</taxon>
        <taxon>Bacillati</taxon>
        <taxon>Actinomycetota</taxon>
        <taxon>Actinomycetes</taxon>
        <taxon>Kitasatosporales</taxon>
        <taxon>Streptomycetaceae</taxon>
        <taxon>Streptomyces</taxon>
    </lineage>
</organism>
<dbReference type="GO" id="GO:0006420">
    <property type="term" value="P:arginyl-tRNA aminoacylation"/>
    <property type="evidence" value="ECO:0007669"/>
    <property type="project" value="UniProtKB-UniRule"/>
</dbReference>
<dbReference type="InterPro" id="IPR005148">
    <property type="entry name" value="Arg-tRNA-synth_N"/>
</dbReference>
<dbReference type="EC" id="6.1.1.19" evidence="11"/>
<dbReference type="FunFam" id="3.40.50.620:FF:000030">
    <property type="entry name" value="Arginine--tRNA ligase"/>
    <property type="match status" value="1"/>
</dbReference>
<evidence type="ECO:0000256" key="7">
    <source>
        <dbReference type="ARBA" id="ARBA00022840"/>
    </source>
</evidence>
<dbReference type="CDD" id="cd00671">
    <property type="entry name" value="ArgRS_core"/>
    <property type="match status" value="1"/>
</dbReference>
<comment type="similarity">
    <text evidence="2 11 12">Belongs to the class-I aminoacyl-tRNA synthetase family.</text>
</comment>
<dbReference type="PANTHER" id="PTHR11956:SF5">
    <property type="entry name" value="ARGININE--TRNA LIGASE, CYTOPLASMIC"/>
    <property type="match status" value="1"/>
</dbReference>
<dbReference type="CDD" id="cd07956">
    <property type="entry name" value="Anticodon_Ia_Arg"/>
    <property type="match status" value="1"/>
</dbReference>
<evidence type="ECO:0000256" key="13">
    <source>
        <dbReference type="SAM" id="MobiDB-lite"/>
    </source>
</evidence>
<keyword evidence="17" id="KW-1185">Reference proteome</keyword>
<dbReference type="Pfam" id="PF03485">
    <property type="entry name" value="Arg_tRNA_synt_N"/>
    <property type="match status" value="1"/>
</dbReference>
<dbReference type="Pfam" id="PF05746">
    <property type="entry name" value="DALR_1"/>
    <property type="match status" value="1"/>
</dbReference>
<dbReference type="PROSITE" id="PS00178">
    <property type="entry name" value="AA_TRNA_LIGASE_I"/>
    <property type="match status" value="1"/>
</dbReference>
<dbReference type="SMART" id="SM01016">
    <property type="entry name" value="Arg_tRNA_synt_N"/>
    <property type="match status" value="1"/>
</dbReference>
<evidence type="ECO:0000313" key="17">
    <source>
        <dbReference type="Proteomes" id="UP000230407"/>
    </source>
</evidence>
<evidence type="ECO:0000256" key="5">
    <source>
        <dbReference type="ARBA" id="ARBA00022598"/>
    </source>
</evidence>
<keyword evidence="9 11" id="KW-0030">Aminoacyl-tRNA synthetase</keyword>
<dbReference type="PRINTS" id="PR01038">
    <property type="entry name" value="TRNASYNTHARG"/>
</dbReference>
<dbReference type="Gene3D" id="1.10.730.10">
    <property type="entry name" value="Isoleucyl-tRNA Synthetase, Domain 1"/>
    <property type="match status" value="1"/>
</dbReference>
<dbReference type="InterPro" id="IPR009080">
    <property type="entry name" value="tRNAsynth_Ia_anticodon-bd"/>
</dbReference>
<dbReference type="InterPro" id="IPR035684">
    <property type="entry name" value="ArgRS_core"/>
</dbReference>
<keyword evidence="4 11" id="KW-0963">Cytoplasm</keyword>
<dbReference type="SUPFAM" id="SSF52374">
    <property type="entry name" value="Nucleotidylyl transferase"/>
    <property type="match status" value="1"/>
</dbReference>
<dbReference type="FunFam" id="1.10.730.10:FF:000008">
    <property type="entry name" value="Arginine--tRNA ligase"/>
    <property type="match status" value="1"/>
</dbReference>
<proteinExistence type="inferred from homology"/>